<dbReference type="Pfam" id="PF06580">
    <property type="entry name" value="His_kinase"/>
    <property type="match status" value="1"/>
</dbReference>
<dbReference type="RefSeq" id="WP_004630908.1">
    <property type="nucleotide sequence ID" value="NZ_AORV01000072.1"/>
</dbReference>
<gene>
    <name evidence="11" type="ORF">CTER_5292</name>
</gene>
<feature type="transmembrane region" description="Helical" evidence="8">
    <location>
        <begin position="12"/>
        <end position="32"/>
    </location>
</feature>
<dbReference type="PROSITE" id="PS50885">
    <property type="entry name" value="HAMP"/>
    <property type="match status" value="1"/>
</dbReference>
<reference evidence="11 12" key="1">
    <citation type="journal article" date="2013" name="Genome Announc.">
        <title>Draft Genome Sequence of the Cellulolytic, Mesophilic, Anaerobic Bacterium Clostridium termitidis Strain CT1112 (DSM 5398).</title>
        <authorList>
            <person name="Lal S."/>
            <person name="Ramachandran U."/>
            <person name="Zhang X."/>
            <person name="Munir R."/>
            <person name="Sparling R."/>
            <person name="Levin D.B."/>
        </authorList>
    </citation>
    <scope>NUCLEOTIDE SEQUENCE [LARGE SCALE GENOMIC DNA]</scope>
    <source>
        <strain evidence="11 12">CT1112</strain>
    </source>
</reference>
<evidence type="ECO:0000256" key="7">
    <source>
        <dbReference type="ARBA" id="ARBA00023012"/>
    </source>
</evidence>
<dbReference type="InterPro" id="IPR003660">
    <property type="entry name" value="HAMP_dom"/>
</dbReference>
<dbReference type="EC" id="2.7.13.3" evidence="3"/>
<sequence>MNFFKKFSITTQLVINGLLTILIFVSMILLTYSQINNIIIKKNRNYTIEITSNIKQNMTTYYGEIKSMMNNLAYDPMIQNYIMEADPYELYLANKDLTTICNNAITVKQEIIDVVLLSDNGKYFSLRGRSEVAKSLRNTSFDDGKVHVTSLQTLQTPSSYDPIFIQFGMNVYSASSSKNYRQKIGYIAVLVDMKPIFKEINKFSSNTEIKYYLIDKAGGIYSENDPLNISDKPYIFKDVINNKNNIVNGNKVTDINGSKNLVLVYDIPEIESKIISFVPEKELFSEVSEVRKKVIFFLVIANALLAVLFLLIIRNITQPVKKLVNFMNSVKSGNIRNMKNKVQLEGYSEIHVLSHEFNEMMGEISNLTHRLLETSSKLYEAEIVKEKAELAFLRSQINPHFLYNTFEVIKGIASEENNETIYEMTRALAMIFRYSVNGSNEVLLDEEIKIIQAYVQINKIRFSERIDVFYEFSGETLNVTVLKMILQPIVENAIFHGLEPKMVKGRLWIGSRISEGKVIIWVKDDGMGIDAEQLQKMQLQFKNPSALEQPGTSKKSGIGLCNVNNRIKLTYGNEYGLSISSMPDAGTEVNITIPLRR</sequence>
<dbReference type="Pfam" id="PF02518">
    <property type="entry name" value="HATPase_c"/>
    <property type="match status" value="1"/>
</dbReference>
<evidence type="ECO:0000256" key="8">
    <source>
        <dbReference type="SAM" id="Phobius"/>
    </source>
</evidence>
<dbReference type="InterPro" id="IPR010559">
    <property type="entry name" value="Sig_transdc_His_kin_internal"/>
</dbReference>
<organism evidence="11 12">
    <name type="scientific">Ruminiclostridium cellobioparum subsp. termitidis CT1112</name>
    <dbReference type="NCBI Taxonomy" id="1195236"/>
    <lineage>
        <taxon>Bacteria</taxon>
        <taxon>Bacillati</taxon>
        <taxon>Bacillota</taxon>
        <taxon>Clostridia</taxon>
        <taxon>Eubacteriales</taxon>
        <taxon>Oscillospiraceae</taxon>
        <taxon>Ruminiclostridium</taxon>
    </lineage>
</organism>
<evidence type="ECO:0000256" key="6">
    <source>
        <dbReference type="ARBA" id="ARBA00022777"/>
    </source>
</evidence>
<keyword evidence="6 11" id="KW-0418">Kinase</keyword>
<dbReference type="InterPro" id="IPR005467">
    <property type="entry name" value="His_kinase_dom"/>
</dbReference>
<evidence type="ECO:0000256" key="5">
    <source>
        <dbReference type="ARBA" id="ARBA00022679"/>
    </source>
</evidence>
<dbReference type="Proteomes" id="UP000014155">
    <property type="component" value="Unassembled WGS sequence"/>
</dbReference>
<dbReference type="GO" id="GO:0016020">
    <property type="term" value="C:membrane"/>
    <property type="evidence" value="ECO:0007669"/>
    <property type="project" value="UniProtKB-SubCell"/>
</dbReference>
<dbReference type="eggNOG" id="COG2972">
    <property type="taxonomic scope" value="Bacteria"/>
</dbReference>
<dbReference type="PANTHER" id="PTHR34220:SF7">
    <property type="entry name" value="SENSOR HISTIDINE KINASE YPDA"/>
    <property type="match status" value="1"/>
</dbReference>
<keyword evidence="4" id="KW-0597">Phosphoprotein</keyword>
<dbReference type="Gene3D" id="6.10.340.10">
    <property type="match status" value="1"/>
</dbReference>
<dbReference type="STRING" id="1195236.CTER_5292"/>
<keyword evidence="7" id="KW-0902">Two-component regulatory system</keyword>
<dbReference type="InterPro" id="IPR036890">
    <property type="entry name" value="HATPase_C_sf"/>
</dbReference>
<dbReference type="EMBL" id="AORV01000072">
    <property type="protein sequence ID" value="EMS69157.1"/>
    <property type="molecule type" value="Genomic_DNA"/>
</dbReference>
<evidence type="ECO:0000256" key="1">
    <source>
        <dbReference type="ARBA" id="ARBA00000085"/>
    </source>
</evidence>
<evidence type="ECO:0000256" key="4">
    <source>
        <dbReference type="ARBA" id="ARBA00022553"/>
    </source>
</evidence>
<proteinExistence type="predicted"/>
<comment type="catalytic activity">
    <reaction evidence="1">
        <text>ATP + protein L-histidine = ADP + protein N-phospho-L-histidine.</text>
        <dbReference type="EC" id="2.7.13.3"/>
    </reaction>
</comment>
<name>S0FFB8_RUMCE</name>
<feature type="domain" description="Histidine kinase" evidence="9">
    <location>
        <begin position="482"/>
        <end position="597"/>
    </location>
</feature>
<protein>
    <recommendedName>
        <fullName evidence="3">histidine kinase</fullName>
        <ecNumber evidence="3">2.7.13.3</ecNumber>
    </recommendedName>
</protein>
<dbReference type="InterPro" id="IPR004358">
    <property type="entry name" value="Sig_transdc_His_kin-like_C"/>
</dbReference>
<evidence type="ECO:0000259" key="9">
    <source>
        <dbReference type="PROSITE" id="PS50109"/>
    </source>
</evidence>
<keyword evidence="12" id="KW-1185">Reference proteome</keyword>
<dbReference type="PROSITE" id="PS50109">
    <property type="entry name" value="HIS_KIN"/>
    <property type="match status" value="1"/>
</dbReference>
<accession>S0FFB8</accession>
<keyword evidence="8" id="KW-1133">Transmembrane helix</keyword>
<evidence type="ECO:0000313" key="12">
    <source>
        <dbReference type="Proteomes" id="UP000014155"/>
    </source>
</evidence>
<feature type="transmembrane region" description="Helical" evidence="8">
    <location>
        <begin position="294"/>
        <end position="313"/>
    </location>
</feature>
<evidence type="ECO:0000259" key="10">
    <source>
        <dbReference type="PROSITE" id="PS50885"/>
    </source>
</evidence>
<dbReference type="InterPro" id="IPR050640">
    <property type="entry name" value="Bact_2-comp_sensor_kinase"/>
</dbReference>
<keyword evidence="8" id="KW-0812">Transmembrane</keyword>
<dbReference type="PANTHER" id="PTHR34220">
    <property type="entry name" value="SENSOR HISTIDINE KINASE YPDA"/>
    <property type="match status" value="1"/>
</dbReference>
<dbReference type="Gene3D" id="3.30.565.10">
    <property type="entry name" value="Histidine kinase-like ATPase, C-terminal domain"/>
    <property type="match status" value="1"/>
</dbReference>
<keyword evidence="8" id="KW-0472">Membrane</keyword>
<comment type="subcellular location">
    <subcellularLocation>
        <location evidence="2">Membrane</location>
    </subcellularLocation>
</comment>
<dbReference type="InterPro" id="IPR003594">
    <property type="entry name" value="HATPase_dom"/>
</dbReference>
<keyword evidence="5" id="KW-0808">Transferase</keyword>
<dbReference type="SUPFAM" id="SSF55874">
    <property type="entry name" value="ATPase domain of HSP90 chaperone/DNA topoisomerase II/histidine kinase"/>
    <property type="match status" value="1"/>
</dbReference>
<dbReference type="PRINTS" id="PR00344">
    <property type="entry name" value="BCTRLSENSOR"/>
</dbReference>
<dbReference type="AlphaFoldDB" id="S0FFB8"/>
<feature type="domain" description="HAMP" evidence="10">
    <location>
        <begin position="314"/>
        <end position="369"/>
    </location>
</feature>
<dbReference type="PATRIC" id="fig|1195236.3.peg.5429"/>
<evidence type="ECO:0000256" key="2">
    <source>
        <dbReference type="ARBA" id="ARBA00004370"/>
    </source>
</evidence>
<evidence type="ECO:0000313" key="11">
    <source>
        <dbReference type="EMBL" id="EMS69157.1"/>
    </source>
</evidence>
<dbReference type="GO" id="GO:0000155">
    <property type="term" value="F:phosphorelay sensor kinase activity"/>
    <property type="evidence" value="ECO:0007669"/>
    <property type="project" value="InterPro"/>
</dbReference>
<evidence type="ECO:0000256" key="3">
    <source>
        <dbReference type="ARBA" id="ARBA00012438"/>
    </source>
</evidence>
<comment type="caution">
    <text evidence="11">The sequence shown here is derived from an EMBL/GenBank/DDBJ whole genome shotgun (WGS) entry which is preliminary data.</text>
</comment>